<dbReference type="GO" id="GO:0005886">
    <property type="term" value="C:plasma membrane"/>
    <property type="evidence" value="ECO:0007669"/>
    <property type="project" value="UniProtKB-SubCell"/>
</dbReference>
<dbReference type="EMBL" id="BATJ01000017">
    <property type="protein sequence ID" value="GAD68594.1"/>
    <property type="molecule type" value="Genomic_DNA"/>
</dbReference>
<keyword evidence="3" id="KW-0813">Transport</keyword>
<keyword evidence="7 8" id="KW-0472">Membrane</keyword>
<gene>
    <name evidence="9" type="ORF">VPR01S_17_00430</name>
</gene>
<feature type="transmembrane region" description="Helical" evidence="8">
    <location>
        <begin position="74"/>
        <end position="90"/>
    </location>
</feature>
<evidence type="ECO:0000256" key="2">
    <source>
        <dbReference type="ARBA" id="ARBA00009142"/>
    </source>
</evidence>
<keyword evidence="5 8" id="KW-0812">Transmembrane</keyword>
<dbReference type="PANTHER" id="PTHR30269">
    <property type="entry name" value="TRANSMEMBRANE PROTEIN YFCA"/>
    <property type="match status" value="1"/>
</dbReference>
<feature type="transmembrane region" description="Helical" evidence="8">
    <location>
        <begin position="207"/>
        <end position="225"/>
    </location>
</feature>
<keyword evidence="4 8" id="KW-1003">Cell membrane</keyword>
<dbReference type="Pfam" id="PF01925">
    <property type="entry name" value="TauE"/>
    <property type="match status" value="1"/>
</dbReference>
<keyword evidence="6 8" id="KW-1133">Transmembrane helix</keyword>
<feature type="transmembrane region" description="Helical" evidence="8">
    <location>
        <begin position="96"/>
        <end position="114"/>
    </location>
</feature>
<accession>U3BFX2</accession>
<reference evidence="9 10" key="1">
    <citation type="submission" date="2013-09" db="EMBL/GenBank/DDBJ databases">
        <title>Whole genome shotgun sequence of Vibrio proteolyticus NBRC 13287.</title>
        <authorList>
            <person name="Isaki S."/>
            <person name="Hosoyama A."/>
            <person name="Numata M."/>
            <person name="Hashimoto M."/>
            <person name="Hosoyama Y."/>
            <person name="Tsuchikane K."/>
            <person name="Noguchi M."/>
            <person name="Hirakata S."/>
            <person name="Ichikawa N."/>
            <person name="Ohji S."/>
            <person name="Yamazoe A."/>
            <person name="Fujita N."/>
        </authorList>
    </citation>
    <scope>NUCLEOTIDE SEQUENCE [LARGE SCALE GENOMIC DNA]</scope>
    <source>
        <strain evidence="9 10">NBRC 13287</strain>
    </source>
</reference>
<evidence type="ECO:0000256" key="7">
    <source>
        <dbReference type="ARBA" id="ARBA00023136"/>
    </source>
</evidence>
<evidence type="ECO:0000313" key="10">
    <source>
        <dbReference type="Proteomes" id="UP000016570"/>
    </source>
</evidence>
<comment type="similarity">
    <text evidence="2 8">Belongs to the 4-toluene sulfonate uptake permease (TSUP) (TC 2.A.102) family.</text>
</comment>
<proteinExistence type="inferred from homology"/>
<feature type="transmembrane region" description="Helical" evidence="8">
    <location>
        <begin position="31"/>
        <end position="54"/>
    </location>
</feature>
<dbReference type="eggNOG" id="COG0730">
    <property type="taxonomic scope" value="Bacteria"/>
</dbReference>
<evidence type="ECO:0000256" key="8">
    <source>
        <dbReference type="RuleBase" id="RU363041"/>
    </source>
</evidence>
<dbReference type="STRING" id="1219065.VPR01S_17_00430"/>
<evidence type="ECO:0000256" key="3">
    <source>
        <dbReference type="ARBA" id="ARBA00022448"/>
    </source>
</evidence>
<dbReference type="AlphaFoldDB" id="U3BFX2"/>
<keyword evidence="10" id="KW-1185">Reference proteome</keyword>
<name>U3BFX2_VIBPR</name>
<dbReference type="RefSeq" id="WP_021706563.1">
    <property type="nucleotide sequence ID" value="NZ_BATJ01000017.1"/>
</dbReference>
<evidence type="ECO:0000313" key="9">
    <source>
        <dbReference type="EMBL" id="GAD68594.1"/>
    </source>
</evidence>
<evidence type="ECO:0000256" key="6">
    <source>
        <dbReference type="ARBA" id="ARBA00022989"/>
    </source>
</evidence>
<dbReference type="PANTHER" id="PTHR30269:SF0">
    <property type="entry name" value="MEMBRANE TRANSPORTER PROTEIN YFCA-RELATED"/>
    <property type="match status" value="1"/>
</dbReference>
<feature type="transmembrane region" description="Helical" evidence="8">
    <location>
        <begin position="180"/>
        <end position="198"/>
    </location>
</feature>
<feature type="transmembrane region" description="Helical" evidence="8">
    <location>
        <begin position="231"/>
        <end position="250"/>
    </location>
</feature>
<comment type="caution">
    <text evidence="9">The sequence shown here is derived from an EMBL/GenBank/DDBJ whole genome shotgun (WGS) entry which is preliminary data.</text>
</comment>
<comment type="subcellular location">
    <subcellularLocation>
        <location evidence="1 8">Cell membrane</location>
        <topology evidence="1 8">Multi-pass membrane protein</topology>
    </subcellularLocation>
</comment>
<organism evidence="9 10">
    <name type="scientific">Vibrio proteolyticus NBRC 13287</name>
    <dbReference type="NCBI Taxonomy" id="1219065"/>
    <lineage>
        <taxon>Bacteria</taxon>
        <taxon>Pseudomonadati</taxon>
        <taxon>Pseudomonadota</taxon>
        <taxon>Gammaproteobacteria</taxon>
        <taxon>Vibrionales</taxon>
        <taxon>Vibrionaceae</taxon>
        <taxon>Vibrio</taxon>
    </lineage>
</organism>
<dbReference type="InterPro" id="IPR052017">
    <property type="entry name" value="TSUP"/>
</dbReference>
<protein>
    <recommendedName>
        <fullName evidence="8">Probable membrane transporter protein</fullName>
    </recommendedName>
</protein>
<evidence type="ECO:0000256" key="5">
    <source>
        <dbReference type="ARBA" id="ARBA00022692"/>
    </source>
</evidence>
<evidence type="ECO:0000256" key="1">
    <source>
        <dbReference type="ARBA" id="ARBA00004651"/>
    </source>
</evidence>
<dbReference type="Proteomes" id="UP000016570">
    <property type="component" value="Unassembled WGS sequence"/>
</dbReference>
<sequence>MEWLLLFVAGVIGGILNSVAGGGSFITFPALMFVGVPPIAANATNTFAACAGYLSGAYGFRRDIREDPRGLRRTVVFSTFGGALGAYLLLNTPEQLFLEAIPWLLLFATILFVCGRQIHQWVTSLAVEHKHAGRLGAVLLALLLVAVSAYGGFFNAGLGIIVLSYLSLAGYQNINVMNGLKLLVSSCVALIAIVIFVLDGSIDWPRGIVVMVGTLVGGYLAARVSRKIPQQYVRGFVTLSSIVITVYFFWDIYFR</sequence>
<feature type="transmembrane region" description="Helical" evidence="8">
    <location>
        <begin position="135"/>
        <end position="168"/>
    </location>
</feature>
<dbReference type="InterPro" id="IPR002781">
    <property type="entry name" value="TM_pro_TauE-like"/>
</dbReference>
<evidence type="ECO:0000256" key="4">
    <source>
        <dbReference type="ARBA" id="ARBA00022475"/>
    </source>
</evidence>